<dbReference type="EMBL" id="GBXM01032138">
    <property type="protein sequence ID" value="JAH76439.1"/>
    <property type="molecule type" value="Transcribed_RNA"/>
</dbReference>
<reference evidence="1" key="2">
    <citation type="journal article" date="2015" name="Fish Shellfish Immunol.">
        <title>Early steps in the European eel (Anguilla anguilla)-Vibrio vulnificus interaction in the gills: Role of the RtxA13 toxin.</title>
        <authorList>
            <person name="Callol A."/>
            <person name="Pajuelo D."/>
            <person name="Ebbesson L."/>
            <person name="Teles M."/>
            <person name="MacKenzie S."/>
            <person name="Amaro C."/>
        </authorList>
    </citation>
    <scope>NUCLEOTIDE SEQUENCE</scope>
</reference>
<reference evidence="1" key="1">
    <citation type="submission" date="2014-11" db="EMBL/GenBank/DDBJ databases">
        <authorList>
            <person name="Amaro Gonzalez C."/>
        </authorList>
    </citation>
    <scope>NUCLEOTIDE SEQUENCE</scope>
</reference>
<sequence length="31" mass="3606">MVEPVRKQVRYRPSHFIISALQAAKLQSQHS</sequence>
<proteinExistence type="predicted"/>
<evidence type="ECO:0000313" key="1">
    <source>
        <dbReference type="EMBL" id="JAH76439.1"/>
    </source>
</evidence>
<dbReference type="AlphaFoldDB" id="A0A0E9VE82"/>
<accession>A0A0E9VE82</accession>
<protein>
    <submittedName>
        <fullName evidence="1">Uncharacterized protein</fullName>
    </submittedName>
</protein>
<organism evidence="1">
    <name type="scientific">Anguilla anguilla</name>
    <name type="common">European freshwater eel</name>
    <name type="synonym">Muraena anguilla</name>
    <dbReference type="NCBI Taxonomy" id="7936"/>
    <lineage>
        <taxon>Eukaryota</taxon>
        <taxon>Metazoa</taxon>
        <taxon>Chordata</taxon>
        <taxon>Craniata</taxon>
        <taxon>Vertebrata</taxon>
        <taxon>Euteleostomi</taxon>
        <taxon>Actinopterygii</taxon>
        <taxon>Neopterygii</taxon>
        <taxon>Teleostei</taxon>
        <taxon>Anguilliformes</taxon>
        <taxon>Anguillidae</taxon>
        <taxon>Anguilla</taxon>
    </lineage>
</organism>
<name>A0A0E9VE82_ANGAN</name>